<feature type="binding site" evidence="4">
    <location>
        <position position="25"/>
    </location>
    <ligand>
        <name>a divalent metal cation</name>
        <dbReference type="ChEBI" id="CHEBI:60240"/>
    </ligand>
</feature>
<sequence length="314" mass="33838">MRHISEVLAPDAVLERIGGGATWSEGPCWIESSQTLRWSDIHGNRILECDPLTGETSEYRRTVDFTNGRTVHPDGYLLQCSHGGRRIEADVGGDVTPVASGWSGGRFNSPNDIVVASDRSIWFTDPHYGITVEGEGHPGEMEYGGCFVFRVTPASFGPEGAARYSTEERPAEPVITDMEEPNGLAFSPDESVLYVSDTSAVRRPEGVGNHHVRAYDVVHEDGAVRCVNGRTLFEIPGGLPDGIRVDEHGRIWSSGPAGVTIFSAEGETLGHIAVPELVGNLCFGGPSGTDLFIAATTSIYRIRTTVRDAAALTR</sequence>
<dbReference type="Gene3D" id="2.120.10.30">
    <property type="entry name" value="TolB, C-terminal domain"/>
    <property type="match status" value="1"/>
</dbReference>
<feature type="binding site" evidence="4">
    <location>
        <position position="111"/>
    </location>
    <ligand>
        <name>substrate</name>
    </ligand>
</feature>
<name>A0A9D1UUW1_9MICC</name>
<evidence type="ECO:0000256" key="3">
    <source>
        <dbReference type="PIRSR" id="PIRSR605511-1"/>
    </source>
</evidence>
<feature type="binding site" evidence="4">
    <location>
        <position position="135"/>
    </location>
    <ligand>
        <name>substrate</name>
    </ligand>
</feature>
<dbReference type="GO" id="GO:0016787">
    <property type="term" value="F:hydrolase activity"/>
    <property type="evidence" value="ECO:0007669"/>
    <property type="project" value="UniProtKB-KW"/>
</dbReference>
<comment type="cofactor">
    <cofactor evidence="4">
        <name>Zn(2+)</name>
        <dbReference type="ChEBI" id="CHEBI:29105"/>
    </cofactor>
    <text evidence="4">Binds 1 divalent metal cation per subunit.</text>
</comment>
<dbReference type="InterPro" id="IPR011042">
    <property type="entry name" value="6-blade_b-propeller_TolB-like"/>
</dbReference>
<accession>A0A9D1UUW1</accession>
<dbReference type="AlphaFoldDB" id="A0A9D1UUW1"/>
<feature type="active site" description="Proton donor/acceptor" evidence="3">
    <location>
        <position position="241"/>
    </location>
</feature>
<keyword evidence="4" id="KW-0479">Metal-binding</keyword>
<proteinExistence type="inferred from homology"/>
<evidence type="ECO:0000313" key="7">
    <source>
        <dbReference type="Proteomes" id="UP000824151"/>
    </source>
</evidence>
<keyword evidence="2" id="KW-0378">Hydrolase</keyword>
<dbReference type="PRINTS" id="PR01790">
    <property type="entry name" value="SMP30FAMILY"/>
</dbReference>
<dbReference type="Pfam" id="PF08450">
    <property type="entry name" value="SGL"/>
    <property type="match status" value="1"/>
</dbReference>
<organism evidence="6 7">
    <name type="scientific">Candidatus Nesterenkonia stercoripullorum</name>
    <dbReference type="NCBI Taxonomy" id="2838701"/>
    <lineage>
        <taxon>Bacteria</taxon>
        <taxon>Bacillati</taxon>
        <taxon>Actinomycetota</taxon>
        <taxon>Actinomycetes</taxon>
        <taxon>Micrococcales</taxon>
        <taxon>Micrococcaceae</taxon>
        <taxon>Nesterenkonia</taxon>
    </lineage>
</organism>
<dbReference type="Proteomes" id="UP000824151">
    <property type="component" value="Unassembled WGS sequence"/>
</dbReference>
<feature type="domain" description="SMP-30/Gluconolactonase/LRE-like region" evidence="5">
    <location>
        <begin position="23"/>
        <end position="296"/>
    </location>
</feature>
<dbReference type="EMBL" id="DXGD01000440">
    <property type="protein sequence ID" value="HIX00811.1"/>
    <property type="molecule type" value="Genomic_DNA"/>
</dbReference>
<evidence type="ECO:0000256" key="4">
    <source>
        <dbReference type="PIRSR" id="PIRSR605511-2"/>
    </source>
</evidence>
<reference evidence="6" key="2">
    <citation type="submission" date="2021-04" db="EMBL/GenBank/DDBJ databases">
        <authorList>
            <person name="Gilroy R."/>
        </authorList>
    </citation>
    <scope>NUCLEOTIDE SEQUENCE</scope>
    <source>
        <strain evidence="6">ChiHejej3B27-3195</strain>
    </source>
</reference>
<dbReference type="InterPro" id="IPR005511">
    <property type="entry name" value="SMP-30"/>
</dbReference>
<evidence type="ECO:0000256" key="1">
    <source>
        <dbReference type="ARBA" id="ARBA00008853"/>
    </source>
</evidence>
<comment type="similarity">
    <text evidence="1">Belongs to the SMP-30/CGR1 family.</text>
</comment>
<gene>
    <name evidence="6" type="ORF">H9871_11805</name>
</gene>
<dbReference type="GO" id="GO:0046872">
    <property type="term" value="F:metal ion binding"/>
    <property type="evidence" value="ECO:0007669"/>
    <property type="project" value="UniProtKB-KW"/>
</dbReference>
<dbReference type="PANTHER" id="PTHR47572:SF4">
    <property type="entry name" value="LACTONASE DRP35"/>
    <property type="match status" value="1"/>
</dbReference>
<evidence type="ECO:0000256" key="2">
    <source>
        <dbReference type="ARBA" id="ARBA00022801"/>
    </source>
</evidence>
<reference evidence="6" key="1">
    <citation type="journal article" date="2021" name="PeerJ">
        <title>Extensive microbial diversity within the chicken gut microbiome revealed by metagenomics and culture.</title>
        <authorList>
            <person name="Gilroy R."/>
            <person name="Ravi A."/>
            <person name="Getino M."/>
            <person name="Pursley I."/>
            <person name="Horton D.L."/>
            <person name="Alikhan N.F."/>
            <person name="Baker D."/>
            <person name="Gharbi K."/>
            <person name="Hall N."/>
            <person name="Watson M."/>
            <person name="Adriaenssens E.M."/>
            <person name="Foster-Nyarko E."/>
            <person name="Jarju S."/>
            <person name="Secka A."/>
            <person name="Antonio M."/>
            <person name="Oren A."/>
            <person name="Chaudhuri R.R."/>
            <person name="La Ragione R."/>
            <person name="Hildebrand F."/>
            <person name="Pallen M.J."/>
        </authorList>
    </citation>
    <scope>NUCLEOTIDE SEQUENCE</scope>
    <source>
        <strain evidence="6">ChiHejej3B27-3195</strain>
    </source>
</reference>
<feature type="binding site" evidence="4">
    <location>
        <position position="241"/>
    </location>
    <ligand>
        <name>a divalent metal cation</name>
        <dbReference type="ChEBI" id="CHEBI:60240"/>
    </ligand>
</feature>
<dbReference type="InterPro" id="IPR051262">
    <property type="entry name" value="SMP-30/CGR1_Lactonase"/>
</dbReference>
<evidence type="ECO:0000313" key="6">
    <source>
        <dbReference type="EMBL" id="HIX00811.1"/>
    </source>
</evidence>
<keyword evidence="4" id="KW-0862">Zinc</keyword>
<protein>
    <submittedName>
        <fullName evidence="6">SMP-30/gluconolactonase/LRE family protein</fullName>
    </submittedName>
</protein>
<dbReference type="PANTHER" id="PTHR47572">
    <property type="entry name" value="LIPOPROTEIN-RELATED"/>
    <property type="match status" value="1"/>
</dbReference>
<feature type="binding site" evidence="4">
    <location>
        <position position="182"/>
    </location>
    <ligand>
        <name>a divalent metal cation</name>
        <dbReference type="ChEBI" id="CHEBI:60240"/>
    </ligand>
</feature>
<dbReference type="SUPFAM" id="SSF63829">
    <property type="entry name" value="Calcium-dependent phosphotriesterase"/>
    <property type="match status" value="1"/>
</dbReference>
<dbReference type="InterPro" id="IPR013658">
    <property type="entry name" value="SGL"/>
</dbReference>
<evidence type="ECO:0000259" key="5">
    <source>
        <dbReference type="Pfam" id="PF08450"/>
    </source>
</evidence>
<comment type="caution">
    <text evidence="6">The sequence shown here is derived from an EMBL/GenBank/DDBJ whole genome shotgun (WGS) entry which is preliminary data.</text>
</comment>